<dbReference type="Pfam" id="PF20349">
    <property type="entry name" value="DUF6644"/>
    <property type="match status" value="1"/>
</dbReference>
<reference evidence="3 4" key="1">
    <citation type="submission" date="2015-10" db="EMBL/GenBank/DDBJ databases">
        <title>Metagenome-Assembled Genomes uncover a global brackish microbiome.</title>
        <authorList>
            <person name="Hugerth L.W."/>
            <person name="Larsson J."/>
            <person name="Alneberg J."/>
            <person name="Lindh M.V."/>
            <person name="Legrand C."/>
            <person name="Pinhassi J."/>
            <person name="Andersson A.F."/>
        </authorList>
    </citation>
    <scope>NUCLEOTIDE SEQUENCE [LARGE SCALE GENOMIC DNA]</scope>
    <source>
        <strain evidence="3">BACL4 MAG-120507-bin80</strain>
    </source>
</reference>
<feature type="domain" description="DUF6644" evidence="2">
    <location>
        <begin position="28"/>
        <end position="164"/>
    </location>
</feature>
<dbReference type="InterPro" id="IPR046586">
    <property type="entry name" value="DUF6644"/>
</dbReference>
<sequence length="166" mass="18400">MLEELLKAPFWIDIENWPLSWEIGGTSWFPFLESIHVIAAALLVGAIATIDLRLLGVGAVRYPLSTLGREILPWVWGAFMVATITGLGMFITRAASHVVNPAFQWKIFLLALAGINMLHLHRSLSTLLQADDTRSKPHLRLRLAGLASLLLWCGVMLAGRWVGHIV</sequence>
<keyword evidence="1" id="KW-0812">Transmembrane</keyword>
<proteinExistence type="predicted"/>
<protein>
    <recommendedName>
        <fullName evidence="2">DUF6644 domain-containing protein</fullName>
    </recommendedName>
</protein>
<evidence type="ECO:0000256" key="1">
    <source>
        <dbReference type="SAM" id="Phobius"/>
    </source>
</evidence>
<gene>
    <name evidence="3" type="ORF">ABR69_09495</name>
</gene>
<evidence type="ECO:0000313" key="3">
    <source>
        <dbReference type="EMBL" id="KRO71428.1"/>
    </source>
</evidence>
<feature type="transmembrane region" description="Helical" evidence="1">
    <location>
        <begin position="103"/>
        <end position="120"/>
    </location>
</feature>
<comment type="caution">
    <text evidence="3">The sequence shown here is derived from an EMBL/GenBank/DDBJ whole genome shotgun (WGS) entry which is preliminary data.</text>
</comment>
<dbReference type="AlphaFoldDB" id="A0A0R2S971"/>
<dbReference type="EMBL" id="LIBB01000183">
    <property type="protein sequence ID" value="KRO71428.1"/>
    <property type="molecule type" value="Genomic_DNA"/>
</dbReference>
<feature type="transmembrane region" description="Helical" evidence="1">
    <location>
        <begin position="141"/>
        <end position="162"/>
    </location>
</feature>
<keyword evidence="1" id="KW-0472">Membrane</keyword>
<evidence type="ECO:0000259" key="2">
    <source>
        <dbReference type="Pfam" id="PF20349"/>
    </source>
</evidence>
<name>A0A0R2S971_9GAMM</name>
<accession>A0A0R2S971</accession>
<dbReference type="Proteomes" id="UP000051934">
    <property type="component" value="Unassembled WGS sequence"/>
</dbReference>
<organism evidence="3 4">
    <name type="scientific">OM182 bacterium BACL3 MAG-120507-bin80</name>
    <dbReference type="NCBI Taxonomy" id="1655577"/>
    <lineage>
        <taxon>Bacteria</taxon>
        <taxon>Pseudomonadati</taxon>
        <taxon>Pseudomonadota</taxon>
        <taxon>Gammaproteobacteria</taxon>
        <taxon>OMG group</taxon>
        <taxon>OM182 clade</taxon>
    </lineage>
</organism>
<feature type="transmembrane region" description="Helical" evidence="1">
    <location>
        <begin position="28"/>
        <end position="50"/>
    </location>
</feature>
<keyword evidence="1" id="KW-1133">Transmembrane helix</keyword>
<feature type="transmembrane region" description="Helical" evidence="1">
    <location>
        <begin position="71"/>
        <end position="91"/>
    </location>
</feature>
<evidence type="ECO:0000313" key="4">
    <source>
        <dbReference type="Proteomes" id="UP000051934"/>
    </source>
</evidence>